<dbReference type="EMBL" id="JAURUO010000013">
    <property type="protein sequence ID" value="MDP9729347.1"/>
    <property type="molecule type" value="Genomic_DNA"/>
</dbReference>
<keyword evidence="2" id="KW-1185">Reference proteome</keyword>
<gene>
    <name evidence="1" type="ORF">J2S04_002320</name>
</gene>
<name>A0ABT9LYK4_9BACL</name>
<organism evidence="1 2">
    <name type="scientific">Alicyclobacillus tolerans</name>
    <dbReference type="NCBI Taxonomy" id="90970"/>
    <lineage>
        <taxon>Bacteria</taxon>
        <taxon>Bacillati</taxon>
        <taxon>Bacillota</taxon>
        <taxon>Bacilli</taxon>
        <taxon>Bacillales</taxon>
        <taxon>Alicyclobacillaceae</taxon>
        <taxon>Alicyclobacillus</taxon>
    </lineage>
</organism>
<evidence type="ECO:0000313" key="1">
    <source>
        <dbReference type="EMBL" id="MDP9729347.1"/>
    </source>
</evidence>
<evidence type="ECO:0000313" key="2">
    <source>
        <dbReference type="Proteomes" id="UP001229209"/>
    </source>
</evidence>
<protein>
    <submittedName>
        <fullName evidence="1">Transposase-like protein</fullName>
    </submittedName>
</protein>
<reference evidence="1 2" key="1">
    <citation type="submission" date="2023-07" db="EMBL/GenBank/DDBJ databases">
        <title>Genomic Encyclopedia of Type Strains, Phase IV (KMG-IV): sequencing the most valuable type-strain genomes for metagenomic binning, comparative biology and taxonomic classification.</title>
        <authorList>
            <person name="Goeker M."/>
        </authorList>
    </citation>
    <scope>NUCLEOTIDE SEQUENCE [LARGE SCALE GENOMIC DNA]</scope>
    <source>
        <strain evidence="1 2">DSM 25924</strain>
    </source>
</reference>
<accession>A0ABT9LYK4</accession>
<dbReference type="Proteomes" id="UP001229209">
    <property type="component" value="Unassembled WGS sequence"/>
</dbReference>
<comment type="caution">
    <text evidence="1">The sequence shown here is derived from an EMBL/GenBank/DDBJ whole genome shotgun (WGS) entry which is preliminary data.</text>
</comment>
<proteinExistence type="predicted"/>
<sequence length="55" mass="6846">MVVRWYLRYSLSYRDTVELLEERGVYVAHTTIMRWVHQYGPELYKWVLVQRLRSV</sequence>